<dbReference type="OrthoDB" id="163262at2759"/>
<dbReference type="EMBL" id="CCYD01001204">
    <property type="protein sequence ID" value="CEG44457.1"/>
    <property type="molecule type" value="Genomic_DNA"/>
</dbReference>
<protein>
    <submittedName>
        <fullName evidence="1">Uncharacterized protein</fullName>
    </submittedName>
</protein>
<evidence type="ECO:0000313" key="2">
    <source>
        <dbReference type="Proteomes" id="UP000054928"/>
    </source>
</evidence>
<name>A0A0P1ATA5_PLAHL</name>
<sequence>MHQTFCHSLSSVSLLTPTSADLDRCASLRLRTQSGVSTDSSAISDGLEAFSTSNRQCNKTIGHQLVLYRVHSTHQVMVMSTDLHCASLITLDDDGAKNQEDTRLLRLGINGTTITLRAVTHRAAEYWVDGLQRIRDGKPLRSLLDPPACTESEDKLFDEIDEILSLRKCSPPSSSRRLCGLSIMARELENSSIVMLHKAELSDRDASAGCKIC</sequence>
<dbReference type="GeneID" id="36395876"/>
<proteinExistence type="predicted"/>
<keyword evidence="2" id="KW-1185">Reference proteome</keyword>
<dbReference type="AlphaFoldDB" id="A0A0P1ATA5"/>
<dbReference type="Proteomes" id="UP000054928">
    <property type="component" value="Unassembled WGS sequence"/>
</dbReference>
<accession>A0A0P1ATA5</accession>
<evidence type="ECO:0000313" key="1">
    <source>
        <dbReference type="EMBL" id="CEG44457.1"/>
    </source>
</evidence>
<dbReference type="RefSeq" id="XP_024580826.1">
    <property type="nucleotide sequence ID" value="XM_024730561.1"/>
</dbReference>
<organism evidence="1 2">
    <name type="scientific">Plasmopara halstedii</name>
    <name type="common">Downy mildew of sunflower</name>
    <dbReference type="NCBI Taxonomy" id="4781"/>
    <lineage>
        <taxon>Eukaryota</taxon>
        <taxon>Sar</taxon>
        <taxon>Stramenopiles</taxon>
        <taxon>Oomycota</taxon>
        <taxon>Peronosporomycetes</taxon>
        <taxon>Peronosporales</taxon>
        <taxon>Peronosporaceae</taxon>
        <taxon>Plasmopara</taxon>
    </lineage>
</organism>
<reference evidence="2" key="1">
    <citation type="submission" date="2014-09" db="EMBL/GenBank/DDBJ databases">
        <authorList>
            <person name="Sharma Rahul"/>
            <person name="Thines Marco"/>
        </authorList>
    </citation>
    <scope>NUCLEOTIDE SEQUENCE [LARGE SCALE GENOMIC DNA]</scope>
</reference>